<evidence type="ECO:0008006" key="3">
    <source>
        <dbReference type="Google" id="ProtNLM"/>
    </source>
</evidence>
<comment type="caution">
    <text evidence="1">The sequence shown here is derived from an EMBL/GenBank/DDBJ whole genome shotgun (WGS) entry which is preliminary data.</text>
</comment>
<dbReference type="Proteomes" id="UP001149165">
    <property type="component" value="Unassembled WGS sequence"/>
</dbReference>
<dbReference type="PANTHER" id="PTHR36978">
    <property type="entry name" value="P-LOOP CONTAINING NUCLEOTIDE TRIPHOSPHATE HYDROLASE"/>
    <property type="match status" value="1"/>
</dbReference>
<dbReference type="Gene3D" id="3.40.50.300">
    <property type="entry name" value="P-loop containing nucleotide triphosphate hydrolases"/>
    <property type="match status" value="1"/>
</dbReference>
<keyword evidence="2" id="KW-1185">Reference proteome</keyword>
<evidence type="ECO:0000313" key="1">
    <source>
        <dbReference type="EMBL" id="KAJ5109479.1"/>
    </source>
</evidence>
<dbReference type="EMBL" id="JAPQKH010000003">
    <property type="protein sequence ID" value="KAJ5109479.1"/>
    <property type="molecule type" value="Genomic_DNA"/>
</dbReference>
<proteinExistence type="predicted"/>
<gene>
    <name evidence="1" type="ORF">N7456_006154</name>
</gene>
<dbReference type="AlphaFoldDB" id="A0A9W9FZS7"/>
<organism evidence="1 2">
    <name type="scientific">Penicillium angulare</name>
    <dbReference type="NCBI Taxonomy" id="116970"/>
    <lineage>
        <taxon>Eukaryota</taxon>
        <taxon>Fungi</taxon>
        <taxon>Dikarya</taxon>
        <taxon>Ascomycota</taxon>
        <taxon>Pezizomycotina</taxon>
        <taxon>Eurotiomycetes</taxon>
        <taxon>Eurotiomycetidae</taxon>
        <taxon>Eurotiales</taxon>
        <taxon>Aspergillaceae</taxon>
        <taxon>Penicillium</taxon>
    </lineage>
</organism>
<dbReference type="OrthoDB" id="408152at2759"/>
<evidence type="ECO:0000313" key="2">
    <source>
        <dbReference type="Proteomes" id="UP001149165"/>
    </source>
</evidence>
<dbReference type="InterPro" id="IPR027417">
    <property type="entry name" value="P-loop_NTPase"/>
</dbReference>
<accession>A0A9W9FZS7</accession>
<dbReference type="PANTHER" id="PTHR36978:SF4">
    <property type="entry name" value="P-LOOP CONTAINING NUCLEOSIDE TRIPHOSPHATE HYDROLASE PROTEIN"/>
    <property type="match status" value="1"/>
</dbReference>
<dbReference type="Pfam" id="PF17784">
    <property type="entry name" value="Sulfotransfer_4"/>
    <property type="match status" value="1"/>
</dbReference>
<name>A0A9W9FZS7_9EURO</name>
<sequence length="234" mass="27128">METTSELKILILGLPRTGTQSLAEALNLIGYNKVYHMKENFIRGDHSFWTKAMDAKYIGEGQAVSREDFDQLFAGEYKAMSDYPAAMFPDELIAAYPSAKVILSIRDEDGWIRSMEETILHRWNTERAASQNATDTDSSSKVADSSTLARNEMVRKIQRYTWNDDFGKNGAQHFRSHNNHVRQLMRDRREDFLEYKPGEGWESLCQFLGKEIPNQAFPRKDDWAEYKAKIKRQE</sequence>
<dbReference type="SUPFAM" id="SSF52540">
    <property type="entry name" value="P-loop containing nucleoside triphosphate hydrolases"/>
    <property type="match status" value="1"/>
</dbReference>
<dbReference type="InterPro" id="IPR040632">
    <property type="entry name" value="Sulfotransfer_4"/>
</dbReference>
<protein>
    <recommendedName>
        <fullName evidence="3">Sulfotransferase domain-containing protein</fullName>
    </recommendedName>
</protein>
<reference evidence="1" key="1">
    <citation type="submission" date="2022-11" db="EMBL/GenBank/DDBJ databases">
        <authorList>
            <person name="Petersen C."/>
        </authorList>
    </citation>
    <scope>NUCLEOTIDE SEQUENCE</scope>
    <source>
        <strain evidence="1">IBT 30069</strain>
    </source>
</reference>
<reference evidence="1" key="2">
    <citation type="journal article" date="2023" name="IMA Fungus">
        <title>Comparative genomic study of the Penicillium genus elucidates a diverse pangenome and 15 lateral gene transfer events.</title>
        <authorList>
            <person name="Petersen C."/>
            <person name="Sorensen T."/>
            <person name="Nielsen M.R."/>
            <person name="Sondergaard T.E."/>
            <person name="Sorensen J.L."/>
            <person name="Fitzpatrick D.A."/>
            <person name="Frisvad J.C."/>
            <person name="Nielsen K.L."/>
        </authorList>
    </citation>
    <scope>NUCLEOTIDE SEQUENCE</scope>
    <source>
        <strain evidence="1">IBT 30069</strain>
    </source>
</reference>